<keyword evidence="3" id="KW-1185">Reference proteome</keyword>
<accession>A0AAE1EK57</accession>
<comment type="caution">
    <text evidence="2">The sequence shown here is derived from an EMBL/GenBank/DDBJ whole genome shotgun (WGS) entry which is preliminary data.</text>
</comment>
<name>A0AAE1EK57_PETCI</name>
<feature type="region of interest" description="Disordered" evidence="1">
    <location>
        <begin position="36"/>
        <end position="58"/>
    </location>
</feature>
<reference evidence="2" key="1">
    <citation type="submission" date="2023-10" db="EMBL/GenBank/DDBJ databases">
        <title>Genome assemblies of two species of porcelain crab, Petrolisthes cinctipes and Petrolisthes manimaculis (Anomura: Porcellanidae).</title>
        <authorList>
            <person name="Angst P."/>
        </authorList>
    </citation>
    <scope>NUCLEOTIDE SEQUENCE</scope>
    <source>
        <strain evidence="2">PB745_01</strain>
        <tissue evidence="2">Gill</tissue>
    </source>
</reference>
<evidence type="ECO:0000313" key="2">
    <source>
        <dbReference type="EMBL" id="KAK3855252.1"/>
    </source>
</evidence>
<protein>
    <submittedName>
        <fullName evidence="2">Uncharacterized protein</fullName>
    </submittedName>
</protein>
<gene>
    <name evidence="2" type="ORF">Pcinc_038331</name>
</gene>
<dbReference type="Proteomes" id="UP001286313">
    <property type="component" value="Unassembled WGS sequence"/>
</dbReference>
<dbReference type="EMBL" id="JAWQEG010006286">
    <property type="protein sequence ID" value="KAK3855252.1"/>
    <property type="molecule type" value="Genomic_DNA"/>
</dbReference>
<evidence type="ECO:0000256" key="1">
    <source>
        <dbReference type="SAM" id="MobiDB-lite"/>
    </source>
</evidence>
<proteinExistence type="predicted"/>
<evidence type="ECO:0000313" key="3">
    <source>
        <dbReference type="Proteomes" id="UP001286313"/>
    </source>
</evidence>
<dbReference type="AlphaFoldDB" id="A0AAE1EK57"/>
<organism evidence="2 3">
    <name type="scientific">Petrolisthes cinctipes</name>
    <name type="common">Flat porcelain crab</name>
    <dbReference type="NCBI Taxonomy" id="88211"/>
    <lineage>
        <taxon>Eukaryota</taxon>
        <taxon>Metazoa</taxon>
        <taxon>Ecdysozoa</taxon>
        <taxon>Arthropoda</taxon>
        <taxon>Crustacea</taxon>
        <taxon>Multicrustacea</taxon>
        <taxon>Malacostraca</taxon>
        <taxon>Eumalacostraca</taxon>
        <taxon>Eucarida</taxon>
        <taxon>Decapoda</taxon>
        <taxon>Pleocyemata</taxon>
        <taxon>Anomura</taxon>
        <taxon>Galatheoidea</taxon>
        <taxon>Porcellanidae</taxon>
        <taxon>Petrolisthes</taxon>
    </lineage>
</organism>
<sequence>MDLSPCIPRHSSFLSPSTPHELLTTTTAHITPFLFHTTLPPPDPSSSTPHFLHPIPPLPHHTSSTLSLLIHTTLPPPDPSSSTPHYILTMHCFPHLPSLSHHISP</sequence>